<dbReference type="InterPro" id="IPR022684">
    <property type="entry name" value="Calpain_cysteine_protease"/>
</dbReference>
<dbReference type="InterPro" id="IPR002048">
    <property type="entry name" value="EF_hand_dom"/>
</dbReference>
<dbReference type="PANTHER" id="PTHR10183:SF379">
    <property type="entry name" value="CALPAIN-5"/>
    <property type="match status" value="1"/>
</dbReference>
<dbReference type="GO" id="GO:0005737">
    <property type="term" value="C:cytoplasm"/>
    <property type="evidence" value="ECO:0007669"/>
    <property type="project" value="TreeGrafter"/>
</dbReference>
<feature type="region of interest" description="Disordered" evidence="8">
    <location>
        <begin position="12"/>
        <end position="33"/>
    </location>
</feature>
<feature type="domain" description="Calpain catalytic" evidence="9">
    <location>
        <begin position="95"/>
        <end position="390"/>
    </location>
</feature>
<dbReference type="Pfam" id="PF01067">
    <property type="entry name" value="Calpain_III"/>
    <property type="match status" value="1"/>
</dbReference>
<proteinExistence type="inferred from homology"/>
<evidence type="ECO:0000313" key="11">
    <source>
        <dbReference type="EMBL" id="CAL5140991.1"/>
    </source>
</evidence>
<dbReference type="InterPro" id="IPR038765">
    <property type="entry name" value="Papain-like_cys_pep_sf"/>
</dbReference>
<dbReference type="FunFam" id="3.90.70.10:FF:000114">
    <property type="entry name" value="Calpain a"/>
    <property type="match status" value="1"/>
</dbReference>
<dbReference type="InterPro" id="IPR033883">
    <property type="entry name" value="C2_III"/>
</dbReference>
<dbReference type="InterPro" id="IPR018247">
    <property type="entry name" value="EF_Hand_1_Ca_BS"/>
</dbReference>
<sequence length="751" mass="85747">MRKINIIYAPDAKSSGSAPSNVVQKSRRSRGLRQESAEEYLDLIKPMKSNVRLQFKPSIPKTLTRKGYAKFKLMASAADRQYDVLTKHLRDQNRLWEDPAFPAENSSVGDLPHLKDGVEWKRPKEINPNAVLFKDAAKYTDVILGELDDAWLLSSLSSIARYPQLLYHVISDKQQNADYLGVYRVRIWCFGEWIELLIDDRLPVIKGTNDLLFARSEDKSVFWSALVEKAYAKFHGSYANLQEGTQAEAMENLTGGIVESIELKEEKIPSDLLNRMIQYSQRCCLMGAFISKNDVSTGKTYGLVPGNTYSVITVRKVVYGGRDVYLVRCRNPWGKTEWTGPWSDGSEQWSSIDEKEKKALNYKALDDGEFWMPFDNFAEHFSVFEVCHLGHESLDGGQDLNGKNRLEESIFSGQWEKNVSSGGCINNRSTFFTNPQFCFNIQNPDPNDPENKTLVIIGLMQRSVGTKHEKDLATIGFMVYRLEDSVRRLLTQTELLSISPIAKSQFDDKLEVTTRLKLSPGFYVIIPSTMKKDTEAKFIIRIFSVSPIHESELDNENCLAEVAEDVLQAVKLENDVMNEDQEMEEKFDELADPKTKTIELQQLLQLLNESSLQDIPEFKPFGKELARSALASFDDNQTGQLDKFEFLEMWRKLKSWKIVFLKHDIDQTGVMKVQDFREALESSGFTVSNKLFSALVHRYQDPETRLICFEDFLLCMIRLTNVFETANAQPKNSEGANLFSLDDYLRSTISV</sequence>
<evidence type="ECO:0000259" key="10">
    <source>
        <dbReference type="PROSITE" id="PS50222"/>
    </source>
</evidence>
<dbReference type="InterPro" id="IPR022682">
    <property type="entry name" value="Calpain_domain_III"/>
</dbReference>
<comment type="similarity">
    <text evidence="1">Belongs to the peptidase C2 family.</text>
</comment>
<evidence type="ECO:0000256" key="3">
    <source>
        <dbReference type="ARBA" id="ARBA00022801"/>
    </source>
</evidence>
<gene>
    <name evidence="11" type="ORF">CDAUBV1_LOCUS16279</name>
</gene>
<dbReference type="CDD" id="cd00044">
    <property type="entry name" value="CysPc"/>
    <property type="match status" value="1"/>
</dbReference>
<feature type="compositionally biased region" description="Polar residues" evidence="8">
    <location>
        <begin position="14"/>
        <end position="24"/>
    </location>
</feature>
<dbReference type="AlphaFoldDB" id="A0AAV2TXM7"/>
<accession>A0AAV2TXM7</accession>
<dbReference type="SMART" id="SM00720">
    <property type="entry name" value="calpain_III"/>
    <property type="match status" value="1"/>
</dbReference>
<keyword evidence="2" id="KW-0645">Protease</keyword>
<dbReference type="Gene3D" id="1.10.238.10">
    <property type="entry name" value="EF-hand"/>
    <property type="match status" value="1"/>
</dbReference>
<evidence type="ECO:0000256" key="8">
    <source>
        <dbReference type="SAM" id="MobiDB-lite"/>
    </source>
</evidence>
<dbReference type="GO" id="GO:0004198">
    <property type="term" value="F:calcium-dependent cysteine-type endopeptidase activity"/>
    <property type="evidence" value="ECO:0007669"/>
    <property type="project" value="InterPro"/>
</dbReference>
<dbReference type="SUPFAM" id="SSF49758">
    <property type="entry name" value="Calpain large subunit, middle domain (domain III)"/>
    <property type="match status" value="1"/>
</dbReference>
<dbReference type="CDD" id="cd16182">
    <property type="entry name" value="EFh_PEF_Group_II_CAPN_like"/>
    <property type="match status" value="1"/>
</dbReference>
<organism evidence="11 12">
    <name type="scientific">Calicophoron daubneyi</name>
    <name type="common">Rumen fluke</name>
    <name type="synonym">Paramphistomum daubneyi</name>
    <dbReference type="NCBI Taxonomy" id="300641"/>
    <lineage>
        <taxon>Eukaryota</taxon>
        <taxon>Metazoa</taxon>
        <taxon>Spiralia</taxon>
        <taxon>Lophotrochozoa</taxon>
        <taxon>Platyhelminthes</taxon>
        <taxon>Trematoda</taxon>
        <taxon>Digenea</taxon>
        <taxon>Plagiorchiida</taxon>
        <taxon>Pronocephalata</taxon>
        <taxon>Paramphistomoidea</taxon>
        <taxon>Paramphistomidae</taxon>
        <taxon>Calicophoron</taxon>
    </lineage>
</organism>
<dbReference type="InterPro" id="IPR022683">
    <property type="entry name" value="Calpain_III"/>
</dbReference>
<dbReference type="SMART" id="SM00230">
    <property type="entry name" value="CysPc"/>
    <property type="match status" value="1"/>
</dbReference>
<evidence type="ECO:0000259" key="9">
    <source>
        <dbReference type="PROSITE" id="PS50203"/>
    </source>
</evidence>
<dbReference type="SUPFAM" id="SSF47473">
    <property type="entry name" value="EF-hand"/>
    <property type="match status" value="1"/>
</dbReference>
<dbReference type="InterPro" id="IPR036213">
    <property type="entry name" value="Calpain_III_sf"/>
</dbReference>
<name>A0AAV2TXM7_CALDB</name>
<evidence type="ECO:0000256" key="5">
    <source>
        <dbReference type="ARBA" id="ARBA00022837"/>
    </source>
</evidence>
<reference evidence="11" key="1">
    <citation type="submission" date="2024-06" db="EMBL/GenBank/DDBJ databases">
        <authorList>
            <person name="Liu X."/>
            <person name="Lenzi L."/>
            <person name="Haldenby T S."/>
            <person name="Uol C."/>
        </authorList>
    </citation>
    <scope>NUCLEOTIDE SEQUENCE</scope>
</reference>
<dbReference type="GO" id="GO:0005509">
    <property type="term" value="F:calcium ion binding"/>
    <property type="evidence" value="ECO:0007669"/>
    <property type="project" value="InterPro"/>
</dbReference>
<dbReference type="InterPro" id="IPR011992">
    <property type="entry name" value="EF-hand-dom_pair"/>
</dbReference>
<evidence type="ECO:0000256" key="6">
    <source>
        <dbReference type="PIRSR" id="PIRSR622684-1"/>
    </source>
</evidence>
<dbReference type="PROSITE" id="PS50203">
    <property type="entry name" value="CALPAIN_CAT"/>
    <property type="match status" value="1"/>
</dbReference>
<dbReference type="Gene3D" id="2.60.120.380">
    <property type="match status" value="1"/>
</dbReference>
<dbReference type="EMBL" id="CAXLJL010000822">
    <property type="protein sequence ID" value="CAL5140991.1"/>
    <property type="molecule type" value="Genomic_DNA"/>
</dbReference>
<comment type="caution">
    <text evidence="7">Lacks conserved residue(s) required for the propagation of feature annotation.</text>
</comment>
<dbReference type="GO" id="GO:0006508">
    <property type="term" value="P:proteolysis"/>
    <property type="evidence" value="ECO:0007669"/>
    <property type="project" value="UniProtKB-KW"/>
</dbReference>
<keyword evidence="5" id="KW-0106">Calcium</keyword>
<dbReference type="Pfam" id="PF00648">
    <property type="entry name" value="Peptidase_C2"/>
    <property type="match status" value="1"/>
</dbReference>
<dbReference type="InterPro" id="IPR001300">
    <property type="entry name" value="Peptidase_C2_calpain_cat"/>
</dbReference>
<keyword evidence="4" id="KW-0788">Thiol protease</keyword>
<evidence type="ECO:0000256" key="4">
    <source>
        <dbReference type="ARBA" id="ARBA00022807"/>
    </source>
</evidence>
<keyword evidence="3" id="KW-0378">Hydrolase</keyword>
<feature type="active site" evidence="6">
    <location>
        <position position="331"/>
    </location>
</feature>
<protein>
    <submittedName>
        <fullName evidence="11">Uncharacterized protein</fullName>
    </submittedName>
</protein>
<dbReference type="PROSITE" id="PS00018">
    <property type="entry name" value="EF_HAND_1"/>
    <property type="match status" value="1"/>
</dbReference>
<feature type="domain" description="EF-hand" evidence="10">
    <location>
        <begin position="621"/>
        <end position="656"/>
    </location>
</feature>
<dbReference type="PRINTS" id="PR00704">
    <property type="entry name" value="CALPAIN"/>
</dbReference>
<evidence type="ECO:0000256" key="1">
    <source>
        <dbReference type="ARBA" id="ARBA00007623"/>
    </source>
</evidence>
<evidence type="ECO:0000256" key="7">
    <source>
        <dbReference type="PROSITE-ProRule" id="PRU00239"/>
    </source>
</evidence>
<evidence type="ECO:0000313" key="12">
    <source>
        <dbReference type="Proteomes" id="UP001497525"/>
    </source>
</evidence>
<dbReference type="SUPFAM" id="SSF54001">
    <property type="entry name" value="Cysteine proteinases"/>
    <property type="match status" value="1"/>
</dbReference>
<dbReference type="Gene3D" id="3.90.70.10">
    <property type="entry name" value="Cysteine proteinases"/>
    <property type="match status" value="1"/>
</dbReference>
<dbReference type="PANTHER" id="PTHR10183">
    <property type="entry name" value="CALPAIN"/>
    <property type="match status" value="1"/>
</dbReference>
<evidence type="ECO:0000256" key="2">
    <source>
        <dbReference type="ARBA" id="ARBA00022670"/>
    </source>
</evidence>
<dbReference type="Proteomes" id="UP001497525">
    <property type="component" value="Unassembled WGS sequence"/>
</dbReference>
<comment type="caution">
    <text evidence="11">The sequence shown here is derived from an EMBL/GenBank/DDBJ whole genome shotgun (WGS) entry which is preliminary data.</text>
</comment>
<dbReference type="CDD" id="cd00214">
    <property type="entry name" value="Calpain_III"/>
    <property type="match status" value="1"/>
</dbReference>
<dbReference type="PROSITE" id="PS50222">
    <property type="entry name" value="EF_HAND_2"/>
    <property type="match status" value="1"/>
</dbReference>